<dbReference type="Gene3D" id="3.40.50.620">
    <property type="entry name" value="HUPs"/>
    <property type="match status" value="1"/>
</dbReference>
<dbReference type="PANTHER" id="PTHR12039">
    <property type="entry name" value="NICOTINAMIDE MONONUCLEOTIDE ADENYLYLTRANSFERASE"/>
    <property type="match status" value="1"/>
</dbReference>
<keyword evidence="10" id="KW-0496">Mitochondrion</keyword>
<dbReference type="GO" id="GO:0005524">
    <property type="term" value="F:ATP binding"/>
    <property type="evidence" value="ECO:0007669"/>
    <property type="project" value="UniProtKB-KW"/>
</dbReference>
<proteinExistence type="inferred from homology"/>
<evidence type="ECO:0000256" key="7">
    <source>
        <dbReference type="ARBA" id="ARBA00022741"/>
    </source>
</evidence>
<evidence type="ECO:0000256" key="6">
    <source>
        <dbReference type="ARBA" id="ARBA00022695"/>
    </source>
</evidence>
<keyword evidence="8 12" id="KW-0067">ATP-binding</keyword>
<evidence type="ECO:0000256" key="8">
    <source>
        <dbReference type="ARBA" id="ARBA00022840"/>
    </source>
</evidence>
<evidence type="ECO:0000313" key="15">
    <source>
        <dbReference type="EMBL" id="KCV73354.1"/>
    </source>
</evidence>
<evidence type="ECO:0000256" key="4">
    <source>
        <dbReference type="ARBA" id="ARBA00022642"/>
    </source>
</evidence>
<dbReference type="OrthoDB" id="422187at2759"/>
<evidence type="ECO:0000256" key="3">
    <source>
        <dbReference type="ARBA" id="ARBA00011881"/>
    </source>
</evidence>
<comment type="cofactor">
    <cofactor evidence="1">
        <name>Mg(2+)</name>
        <dbReference type="ChEBI" id="CHEBI:18420"/>
    </cofactor>
</comment>
<dbReference type="InterPro" id="IPR004821">
    <property type="entry name" value="Cyt_trans-like"/>
</dbReference>
<evidence type="ECO:0000313" key="16">
    <source>
        <dbReference type="Proteomes" id="UP000030693"/>
    </source>
</evidence>
<dbReference type="PANTHER" id="PTHR12039:SF0">
    <property type="entry name" value="NICOTINAMIDE-NUCLEOTIDE ADENYLYLTRANSFERASE"/>
    <property type="match status" value="1"/>
</dbReference>
<evidence type="ECO:0000256" key="5">
    <source>
        <dbReference type="ARBA" id="ARBA00022679"/>
    </source>
</evidence>
<name>A0A058ZG64_FONAL</name>
<evidence type="ECO:0000256" key="11">
    <source>
        <dbReference type="ARBA" id="ARBA00093425"/>
    </source>
</evidence>
<gene>
    <name evidence="15" type="ORF">H696_00893</name>
</gene>
<sequence length="442" mass="46315">MPGQVPPPGHAGHRDAAAACRTDMPVETTTAAAAATTHNASAMDLSSPSNYRPPSPHLSSNFANWITASLAAGPEGTCMTFARLAADVVALGLSPEQLEAALAAAPNQPPLDMLYLRWPGFTSGPSMTATVTTSAGRSPDSDAMTPGVSDPRPGTPPPGHDVGPSVEDFAAERASSPGSNYGAGVKPLVLLACGSFSPITNMHLRIFEMARDHIRLNHPELAAIAGIVSPVHPAYAKPNLLAPAHRLRLCRLATATSDWLVVDDWEMSQLEWTPTARVLKHVYSTVNLNIPADSPVDIGVMLLCGADLIDSFNVPGLWADEDLDEIISQHGVVVIERQGTDLKAVIAASPILSKYKDRFIVVPQLLNNDVSSTKVRELLSKQMSIRYLVPDSVAEYIAEHNLFNPAAAAGTSPPSSQNTSPAPSTSPPPAGAGLPADPGSTG</sequence>
<organism evidence="15">
    <name type="scientific">Fonticula alba</name>
    <name type="common">Slime mold</name>
    <dbReference type="NCBI Taxonomy" id="691883"/>
    <lineage>
        <taxon>Eukaryota</taxon>
        <taxon>Rotosphaerida</taxon>
        <taxon>Fonticulaceae</taxon>
        <taxon>Fonticula</taxon>
    </lineage>
</organism>
<evidence type="ECO:0000256" key="12">
    <source>
        <dbReference type="RuleBase" id="RU362021"/>
    </source>
</evidence>
<feature type="compositionally biased region" description="Low complexity" evidence="13">
    <location>
        <begin position="407"/>
        <end position="423"/>
    </location>
</feature>
<dbReference type="AlphaFoldDB" id="A0A058ZG64"/>
<dbReference type="InterPro" id="IPR005248">
    <property type="entry name" value="NadD/NMNAT"/>
</dbReference>
<comment type="function">
    <text evidence="11">Catalyzes the formation of NAD(+) from nicotinamide mononucleotide (NMN) and ATP. Can also use the deamidated form; nicotinic acid mononucleotide (NaMN) as substrate with the same efficiency. Can use triazofurin monophosphate (TrMP) as substrate. Can also use GTP and ITP as nucleotide donors. Also catalyzes the reverse reaction, i.e. the pyrophosphorolytic cleavage of NAD(+). For the pyrophosphorolytic activity, can use NAD(+), NADH, NaAD, nicotinic acid adenine dinucleotide phosphate (NHD), nicotinamide guanine dinucleotide (NGD) as substrates. Fails to cleave phosphorylated dinucleotides NADP(+), NADPH and NaADP(+). Protects against axonal degeneration following injury. May be involved in the maintenance of axonal integrity. Also functions as a stress-response chaperone protein that prevents toxic aggregation of proteins; this function may be independent of its NAD(+) synthesis activity.</text>
</comment>
<dbReference type="GO" id="GO:0004515">
    <property type="term" value="F:nicotinate-nucleotide adenylyltransferase activity"/>
    <property type="evidence" value="ECO:0007669"/>
    <property type="project" value="UniProtKB-EC"/>
</dbReference>
<evidence type="ECO:0000256" key="1">
    <source>
        <dbReference type="ARBA" id="ARBA00001946"/>
    </source>
</evidence>
<keyword evidence="9 12" id="KW-0520">NAD</keyword>
<comment type="pathway">
    <text evidence="12">Cofactor biosynthesis; NAD(+) biosynthesis; NAD(+) from nicotinamide D-ribonucleotide: step 1/1.</text>
</comment>
<feature type="compositionally biased region" description="Low complexity" evidence="13">
    <location>
        <begin position="431"/>
        <end position="442"/>
    </location>
</feature>
<comment type="subcellular location">
    <subcellularLocation>
        <location evidence="2">Mitochondrion</location>
    </subcellularLocation>
</comment>
<dbReference type="FunFam" id="3.40.50.620:FF:000221">
    <property type="entry name" value="Nicotinamide/nicotinic acid mononucleotide adenylyltransferase 3"/>
    <property type="match status" value="1"/>
</dbReference>
<comment type="similarity">
    <text evidence="12">Belongs to the eukaryotic NMN adenylyltransferase family.</text>
</comment>
<dbReference type="GeneID" id="20525618"/>
<keyword evidence="6 12" id="KW-0548">Nucleotidyltransferase</keyword>
<dbReference type="GO" id="GO:0009435">
    <property type="term" value="P:NAD+ biosynthetic process"/>
    <property type="evidence" value="ECO:0007669"/>
    <property type="project" value="UniProtKB-UniPathway"/>
</dbReference>
<dbReference type="NCBIfam" id="TIGR00482">
    <property type="entry name" value="nicotinate (nicotinamide) nucleotide adenylyltransferase"/>
    <property type="match status" value="1"/>
</dbReference>
<feature type="region of interest" description="Disordered" evidence="13">
    <location>
        <begin position="407"/>
        <end position="442"/>
    </location>
</feature>
<keyword evidence="7 12" id="KW-0547">Nucleotide-binding</keyword>
<evidence type="ECO:0000259" key="14">
    <source>
        <dbReference type="Pfam" id="PF01467"/>
    </source>
</evidence>
<keyword evidence="5 12" id="KW-0808">Transferase</keyword>
<reference evidence="15" key="1">
    <citation type="submission" date="2013-04" db="EMBL/GenBank/DDBJ databases">
        <title>The Genome Sequence of Fonticula alba ATCC 38817.</title>
        <authorList>
            <consortium name="The Broad Institute Genomics Platform"/>
            <person name="Russ C."/>
            <person name="Cuomo C."/>
            <person name="Burger G."/>
            <person name="Gray M.W."/>
            <person name="Holland P.W.H."/>
            <person name="King N."/>
            <person name="Lang F.B.F."/>
            <person name="Roger A.J."/>
            <person name="Ruiz-Trillo I."/>
            <person name="Brown M."/>
            <person name="Walker B."/>
            <person name="Young S."/>
            <person name="Zeng Q."/>
            <person name="Gargeya S."/>
            <person name="Fitzgerald M."/>
            <person name="Haas B."/>
            <person name="Abouelleil A."/>
            <person name="Allen A.W."/>
            <person name="Alvarado L."/>
            <person name="Arachchi H.M."/>
            <person name="Berlin A.M."/>
            <person name="Chapman S.B."/>
            <person name="Gainer-Dewar J."/>
            <person name="Goldberg J."/>
            <person name="Griggs A."/>
            <person name="Gujja S."/>
            <person name="Hansen M."/>
            <person name="Howarth C."/>
            <person name="Imamovic A."/>
            <person name="Ireland A."/>
            <person name="Larimer J."/>
            <person name="McCowan C."/>
            <person name="Murphy C."/>
            <person name="Pearson M."/>
            <person name="Poon T.W."/>
            <person name="Priest M."/>
            <person name="Roberts A."/>
            <person name="Saif S."/>
            <person name="Shea T."/>
            <person name="Sisk P."/>
            <person name="Sykes S."/>
            <person name="Wortman J."/>
            <person name="Nusbaum C."/>
            <person name="Birren B."/>
        </authorList>
    </citation>
    <scope>NUCLEOTIDE SEQUENCE [LARGE SCALE GENOMIC DNA]</scope>
    <source>
        <strain evidence="15">ATCC 38817</strain>
    </source>
</reference>
<evidence type="ECO:0000256" key="9">
    <source>
        <dbReference type="ARBA" id="ARBA00023027"/>
    </source>
</evidence>
<dbReference type="GO" id="GO:0005759">
    <property type="term" value="C:mitochondrial matrix"/>
    <property type="evidence" value="ECO:0007669"/>
    <property type="project" value="UniProtKB-ARBA"/>
</dbReference>
<evidence type="ECO:0000256" key="10">
    <source>
        <dbReference type="ARBA" id="ARBA00023128"/>
    </source>
</evidence>
<protein>
    <recommendedName>
        <fullName evidence="12">Nicotinamide-nucleotide adenylyltransferase</fullName>
        <ecNumber evidence="12">2.7.7.1</ecNumber>
        <ecNumber evidence="12">2.7.7.18</ecNumber>
    </recommendedName>
</protein>
<keyword evidence="16" id="KW-1185">Reference proteome</keyword>
<evidence type="ECO:0000256" key="13">
    <source>
        <dbReference type="SAM" id="MobiDB-lite"/>
    </source>
</evidence>
<dbReference type="RefSeq" id="XP_009493055.1">
    <property type="nucleotide sequence ID" value="XM_009494780.1"/>
</dbReference>
<dbReference type="EC" id="2.7.7.18" evidence="12"/>
<dbReference type="EC" id="2.7.7.1" evidence="12"/>
<dbReference type="Pfam" id="PF01467">
    <property type="entry name" value="CTP_transf_like"/>
    <property type="match status" value="1"/>
</dbReference>
<dbReference type="STRING" id="691883.A0A058ZG64"/>
<dbReference type="InterPro" id="IPR014729">
    <property type="entry name" value="Rossmann-like_a/b/a_fold"/>
</dbReference>
<dbReference type="SUPFAM" id="SSF52374">
    <property type="entry name" value="Nucleotidylyl transferase"/>
    <property type="match status" value="1"/>
</dbReference>
<comment type="catalytic activity">
    <reaction evidence="12">
        <text>nicotinate beta-D-ribonucleotide + ATP + H(+) = deamido-NAD(+) + diphosphate</text>
        <dbReference type="Rhea" id="RHEA:22860"/>
        <dbReference type="ChEBI" id="CHEBI:15378"/>
        <dbReference type="ChEBI" id="CHEBI:30616"/>
        <dbReference type="ChEBI" id="CHEBI:33019"/>
        <dbReference type="ChEBI" id="CHEBI:57502"/>
        <dbReference type="ChEBI" id="CHEBI:58437"/>
        <dbReference type="EC" id="2.7.7.18"/>
    </reaction>
</comment>
<dbReference type="EMBL" id="KB932201">
    <property type="protein sequence ID" value="KCV73354.1"/>
    <property type="molecule type" value="Genomic_DNA"/>
</dbReference>
<dbReference type="UniPathway" id="UPA00253">
    <property type="reaction ID" value="UER00600"/>
</dbReference>
<feature type="region of interest" description="Disordered" evidence="13">
    <location>
        <begin position="129"/>
        <end position="166"/>
    </location>
</feature>
<feature type="domain" description="Cytidyltransferase-like" evidence="14">
    <location>
        <begin position="191"/>
        <end position="377"/>
    </location>
</feature>
<dbReference type="eggNOG" id="KOG3199">
    <property type="taxonomic scope" value="Eukaryota"/>
</dbReference>
<dbReference type="InterPro" id="IPR051182">
    <property type="entry name" value="Euk_NMN_adenylyltrnsfrase"/>
</dbReference>
<evidence type="ECO:0000256" key="2">
    <source>
        <dbReference type="ARBA" id="ARBA00004173"/>
    </source>
</evidence>
<comment type="catalytic activity">
    <reaction evidence="12">
        <text>beta-nicotinamide D-ribonucleotide + ATP + H(+) = diphosphate + NAD(+)</text>
        <dbReference type="Rhea" id="RHEA:21360"/>
        <dbReference type="ChEBI" id="CHEBI:14649"/>
        <dbReference type="ChEBI" id="CHEBI:15378"/>
        <dbReference type="ChEBI" id="CHEBI:30616"/>
        <dbReference type="ChEBI" id="CHEBI:33019"/>
        <dbReference type="ChEBI" id="CHEBI:57540"/>
        <dbReference type="EC" id="2.7.7.1"/>
    </reaction>
</comment>
<comment type="subunit">
    <text evidence="3">Homotetramer.</text>
</comment>
<dbReference type="GO" id="GO:0000309">
    <property type="term" value="F:nicotinamide-nucleotide adenylyltransferase activity"/>
    <property type="evidence" value="ECO:0007669"/>
    <property type="project" value="UniProtKB-EC"/>
</dbReference>
<keyword evidence="4 12" id="KW-0662">Pyridine nucleotide biosynthesis</keyword>
<dbReference type="Proteomes" id="UP000030693">
    <property type="component" value="Unassembled WGS sequence"/>
</dbReference>
<accession>A0A058ZG64</accession>